<keyword evidence="6 7" id="KW-0472">Membrane</keyword>
<evidence type="ECO:0000313" key="9">
    <source>
        <dbReference type="EMBL" id="RJQ84217.1"/>
    </source>
</evidence>
<dbReference type="InterPro" id="IPR000515">
    <property type="entry name" value="MetI-like"/>
</dbReference>
<accession>A0A419I2L8</accession>
<evidence type="ECO:0000256" key="5">
    <source>
        <dbReference type="ARBA" id="ARBA00022989"/>
    </source>
</evidence>
<comment type="similarity">
    <text evidence="7">Belongs to the binding-protein-dependent transport system permease family.</text>
</comment>
<feature type="transmembrane region" description="Helical" evidence="7">
    <location>
        <begin position="238"/>
        <end position="260"/>
    </location>
</feature>
<evidence type="ECO:0000256" key="4">
    <source>
        <dbReference type="ARBA" id="ARBA00022692"/>
    </source>
</evidence>
<gene>
    <name evidence="9" type="ORF">D5S19_17740</name>
</gene>
<dbReference type="Pfam" id="PF00528">
    <property type="entry name" value="BPD_transp_1"/>
    <property type="match status" value="1"/>
</dbReference>
<keyword evidence="2 7" id="KW-0813">Transport</keyword>
<feature type="transmembrane region" description="Helical" evidence="7">
    <location>
        <begin position="101"/>
        <end position="122"/>
    </location>
</feature>
<dbReference type="Proteomes" id="UP000285112">
    <property type="component" value="Unassembled WGS sequence"/>
</dbReference>
<feature type="domain" description="ABC transmembrane type-1" evidence="8">
    <location>
        <begin position="95"/>
        <end position="303"/>
    </location>
</feature>
<dbReference type="CDD" id="cd06261">
    <property type="entry name" value="TM_PBP2"/>
    <property type="match status" value="1"/>
</dbReference>
<protein>
    <submittedName>
        <fullName evidence="9">ABC transporter permease</fullName>
    </submittedName>
</protein>
<dbReference type="PROSITE" id="PS50928">
    <property type="entry name" value="ABC_TM1"/>
    <property type="match status" value="1"/>
</dbReference>
<dbReference type="OrthoDB" id="9778910at2"/>
<keyword evidence="4 7" id="KW-0812">Transmembrane</keyword>
<dbReference type="InterPro" id="IPR045621">
    <property type="entry name" value="BPD_transp_1_N"/>
</dbReference>
<keyword evidence="10" id="KW-1185">Reference proteome</keyword>
<sequence length="313" mass="32529">MTKVLTRRLGTSIVLMFVVPALSFVLLAVTPGDPARALVGIEASQAQYEQARAALGLDEPLPVQYWTWLSKALQGDLGSSLFTKQPVTDAIGARLGVTASLIVGALVISVLLGVTLGVISAVRGGAVGRVVDTVAVAAFSIPSFWLGTILVVVFAVGLRWFPATGYVDLGESPGGWLASLVLPVAALATGGVAALTKQTRESMLDALGSEHIRMAWSTGIAPSSIVFRHALRNASLPVVTVLGWLVVSLLGGTVLVESVFSLPGLGGLAVSSATQHDVPMVQGVVLSFSIIVVVVNMVVDLLYTLLDPRVRTS</sequence>
<dbReference type="PANTHER" id="PTHR43163:SF3">
    <property type="entry name" value="PEPTIDE ABC TRANSPORTER PERMEASE PROTEIN"/>
    <property type="match status" value="1"/>
</dbReference>
<feature type="transmembrane region" description="Helical" evidence="7">
    <location>
        <begin position="134"/>
        <end position="156"/>
    </location>
</feature>
<dbReference type="Pfam" id="PF19300">
    <property type="entry name" value="BPD_transp_1_N"/>
    <property type="match status" value="1"/>
</dbReference>
<comment type="subcellular location">
    <subcellularLocation>
        <location evidence="1 7">Cell membrane</location>
        <topology evidence="1 7">Multi-pass membrane protein</topology>
    </subcellularLocation>
</comment>
<evidence type="ECO:0000256" key="3">
    <source>
        <dbReference type="ARBA" id="ARBA00022475"/>
    </source>
</evidence>
<dbReference type="AlphaFoldDB" id="A0A419I2L8"/>
<feature type="transmembrane region" description="Helical" evidence="7">
    <location>
        <begin position="280"/>
        <end position="306"/>
    </location>
</feature>
<organism evidence="9 10">
    <name type="scientific">Amycolatopsis panacis</name>
    <dbReference type="NCBI Taxonomy" id="2340917"/>
    <lineage>
        <taxon>Bacteria</taxon>
        <taxon>Bacillati</taxon>
        <taxon>Actinomycetota</taxon>
        <taxon>Actinomycetes</taxon>
        <taxon>Pseudonocardiales</taxon>
        <taxon>Pseudonocardiaceae</taxon>
        <taxon>Amycolatopsis</taxon>
    </lineage>
</organism>
<dbReference type="EMBL" id="QZFV01000088">
    <property type="protein sequence ID" value="RJQ84217.1"/>
    <property type="molecule type" value="Genomic_DNA"/>
</dbReference>
<evidence type="ECO:0000313" key="10">
    <source>
        <dbReference type="Proteomes" id="UP000285112"/>
    </source>
</evidence>
<name>A0A419I2L8_9PSEU</name>
<dbReference type="GO" id="GO:0055085">
    <property type="term" value="P:transmembrane transport"/>
    <property type="evidence" value="ECO:0007669"/>
    <property type="project" value="InterPro"/>
</dbReference>
<keyword evidence="5 7" id="KW-1133">Transmembrane helix</keyword>
<evidence type="ECO:0000256" key="7">
    <source>
        <dbReference type="RuleBase" id="RU363032"/>
    </source>
</evidence>
<dbReference type="GO" id="GO:0005886">
    <property type="term" value="C:plasma membrane"/>
    <property type="evidence" value="ECO:0007669"/>
    <property type="project" value="UniProtKB-SubCell"/>
</dbReference>
<evidence type="ECO:0000256" key="1">
    <source>
        <dbReference type="ARBA" id="ARBA00004651"/>
    </source>
</evidence>
<dbReference type="Gene3D" id="1.10.3720.10">
    <property type="entry name" value="MetI-like"/>
    <property type="match status" value="1"/>
</dbReference>
<feature type="transmembrane region" description="Helical" evidence="7">
    <location>
        <begin position="12"/>
        <end position="30"/>
    </location>
</feature>
<dbReference type="SUPFAM" id="SSF161098">
    <property type="entry name" value="MetI-like"/>
    <property type="match status" value="1"/>
</dbReference>
<keyword evidence="3" id="KW-1003">Cell membrane</keyword>
<dbReference type="PANTHER" id="PTHR43163">
    <property type="entry name" value="DIPEPTIDE TRANSPORT SYSTEM PERMEASE PROTEIN DPPB-RELATED"/>
    <property type="match status" value="1"/>
</dbReference>
<feature type="transmembrane region" description="Helical" evidence="7">
    <location>
        <begin position="176"/>
        <end position="195"/>
    </location>
</feature>
<evidence type="ECO:0000256" key="2">
    <source>
        <dbReference type="ARBA" id="ARBA00022448"/>
    </source>
</evidence>
<comment type="caution">
    <text evidence="9">The sequence shown here is derived from an EMBL/GenBank/DDBJ whole genome shotgun (WGS) entry which is preliminary data.</text>
</comment>
<evidence type="ECO:0000259" key="8">
    <source>
        <dbReference type="PROSITE" id="PS50928"/>
    </source>
</evidence>
<proteinExistence type="inferred from homology"/>
<reference evidence="9 10" key="1">
    <citation type="submission" date="2018-09" db="EMBL/GenBank/DDBJ databases">
        <title>YIM PH 21725 draft genome.</title>
        <authorList>
            <person name="Miao C."/>
        </authorList>
    </citation>
    <scope>NUCLEOTIDE SEQUENCE [LARGE SCALE GENOMIC DNA]</scope>
    <source>
        <strain evidence="10">YIM PH21725</strain>
    </source>
</reference>
<dbReference type="InterPro" id="IPR035906">
    <property type="entry name" value="MetI-like_sf"/>
</dbReference>
<evidence type="ECO:0000256" key="6">
    <source>
        <dbReference type="ARBA" id="ARBA00023136"/>
    </source>
</evidence>